<reference evidence="2 3" key="1">
    <citation type="submission" date="2016-11" db="EMBL/GenBank/DDBJ databases">
        <title>Study of marine rhodopsin-containing bacteria.</title>
        <authorList>
            <person name="Yoshizawa S."/>
            <person name="Kumagai Y."/>
            <person name="Kogure K."/>
        </authorList>
    </citation>
    <scope>NUCLEOTIDE SEQUENCE [LARGE SCALE GENOMIC DNA]</scope>
    <source>
        <strain evidence="2 3">SG-29</strain>
    </source>
</reference>
<accession>A0A259U382</accession>
<evidence type="ECO:0000256" key="1">
    <source>
        <dbReference type="SAM" id="SignalP"/>
    </source>
</evidence>
<dbReference type="RefSeq" id="WP_094551025.1">
    <property type="nucleotide sequence ID" value="NZ_MQWB01000001.1"/>
</dbReference>
<keyword evidence="3" id="KW-1185">Reference proteome</keyword>
<dbReference type="PROSITE" id="PS51257">
    <property type="entry name" value="PROKAR_LIPOPROTEIN"/>
    <property type="match status" value="1"/>
</dbReference>
<keyword evidence="1" id="KW-0732">Signal</keyword>
<comment type="caution">
    <text evidence="2">The sequence shown here is derived from an EMBL/GenBank/DDBJ whole genome shotgun (WGS) entry which is preliminary data.</text>
</comment>
<name>A0A259U382_9BACT</name>
<sequence>MRFSLRLLPVFFGLLVLASGCTEEIAAPPELRAYYTLWGAFDPTADMQAVRVIPISDTISVGSADPLPVTVTSVDIASGEEKTWRDSVVTFSNGAVGHVYVSDFRPAYGSEHVFRVRGEDGTETSALVAVPELIEPIRQTPDIVGGVTYPHLWIDAPRLNRVRAEYEVETQSCSADFIEVGLRSGSARPVEFGWQTRLQLRQEAAEVIGRYARLNEYEDPLALRKVTLIVEVASEDWRPPGGVFDPELLVEPGTLSNVTNGFGFIGSAYEVRVTWTPTFDEIARTPFRFPGFGDCGGI</sequence>
<dbReference type="Proteomes" id="UP000216446">
    <property type="component" value="Unassembled WGS sequence"/>
</dbReference>
<protein>
    <recommendedName>
        <fullName evidence="4">DUF4249 domain-containing protein</fullName>
    </recommendedName>
</protein>
<evidence type="ECO:0008006" key="4">
    <source>
        <dbReference type="Google" id="ProtNLM"/>
    </source>
</evidence>
<proteinExistence type="predicted"/>
<organism evidence="2 3">
    <name type="scientific">Rubricoccus marinus</name>
    <dbReference type="NCBI Taxonomy" id="716817"/>
    <lineage>
        <taxon>Bacteria</taxon>
        <taxon>Pseudomonadati</taxon>
        <taxon>Rhodothermota</taxon>
        <taxon>Rhodothermia</taxon>
        <taxon>Rhodothermales</taxon>
        <taxon>Rubricoccaceae</taxon>
        <taxon>Rubricoccus</taxon>
    </lineage>
</organism>
<evidence type="ECO:0000313" key="3">
    <source>
        <dbReference type="Proteomes" id="UP000216446"/>
    </source>
</evidence>
<gene>
    <name evidence="2" type="ORF">BSZ36_16830</name>
</gene>
<feature type="chain" id="PRO_5012469579" description="DUF4249 domain-containing protein" evidence="1">
    <location>
        <begin position="19"/>
        <end position="298"/>
    </location>
</feature>
<dbReference type="OrthoDB" id="1373043at2"/>
<dbReference type="EMBL" id="MQWB01000001">
    <property type="protein sequence ID" value="OZC04493.1"/>
    <property type="molecule type" value="Genomic_DNA"/>
</dbReference>
<feature type="signal peptide" evidence="1">
    <location>
        <begin position="1"/>
        <end position="18"/>
    </location>
</feature>
<dbReference type="AlphaFoldDB" id="A0A259U382"/>
<dbReference type="InParanoid" id="A0A259U382"/>
<evidence type="ECO:0000313" key="2">
    <source>
        <dbReference type="EMBL" id="OZC04493.1"/>
    </source>
</evidence>